<dbReference type="eggNOG" id="ENOG502QT3I">
    <property type="taxonomic scope" value="Eukaryota"/>
</dbReference>
<evidence type="ECO:0000313" key="3">
    <source>
        <dbReference type="Proteomes" id="UP000027120"/>
    </source>
</evidence>
<dbReference type="Proteomes" id="UP000027120">
    <property type="component" value="Unassembled WGS sequence"/>
</dbReference>
<proteinExistence type="predicted"/>
<evidence type="ECO:0000256" key="1">
    <source>
        <dbReference type="SAM" id="MobiDB-lite"/>
    </source>
</evidence>
<dbReference type="SMR" id="A0A067E8E4"/>
<feature type="region of interest" description="Disordered" evidence="1">
    <location>
        <begin position="288"/>
        <end position="347"/>
    </location>
</feature>
<dbReference type="PANTHER" id="PTHR34285:SF3">
    <property type="entry name" value="OS08G0510800 PROTEIN"/>
    <property type="match status" value="1"/>
</dbReference>
<accession>A0A067E8E4</accession>
<dbReference type="PANTHER" id="PTHR34285">
    <property type="entry name" value="OS08G0510800 PROTEIN"/>
    <property type="match status" value="1"/>
</dbReference>
<dbReference type="PaxDb" id="2711-XP_006492876.1"/>
<dbReference type="STRING" id="2711.A0A067E8E4"/>
<dbReference type="AlphaFoldDB" id="A0A067E8E4"/>
<organism evidence="2 3">
    <name type="scientific">Citrus sinensis</name>
    <name type="common">Sweet orange</name>
    <name type="synonym">Citrus aurantium var. sinensis</name>
    <dbReference type="NCBI Taxonomy" id="2711"/>
    <lineage>
        <taxon>Eukaryota</taxon>
        <taxon>Viridiplantae</taxon>
        <taxon>Streptophyta</taxon>
        <taxon>Embryophyta</taxon>
        <taxon>Tracheophyta</taxon>
        <taxon>Spermatophyta</taxon>
        <taxon>Magnoliopsida</taxon>
        <taxon>eudicotyledons</taxon>
        <taxon>Gunneridae</taxon>
        <taxon>Pentapetalae</taxon>
        <taxon>rosids</taxon>
        <taxon>malvids</taxon>
        <taxon>Sapindales</taxon>
        <taxon>Rutaceae</taxon>
        <taxon>Aurantioideae</taxon>
        <taxon>Citrus</taxon>
    </lineage>
</organism>
<reference evidence="2 3" key="1">
    <citation type="submission" date="2014-04" db="EMBL/GenBank/DDBJ databases">
        <authorList>
            <consortium name="International Citrus Genome Consortium"/>
            <person name="Gmitter F."/>
            <person name="Chen C."/>
            <person name="Farmerie W."/>
            <person name="Harkins T."/>
            <person name="Desany B."/>
            <person name="Mohiuddin M."/>
            <person name="Kodira C."/>
            <person name="Borodovsky M."/>
            <person name="Lomsadze A."/>
            <person name="Burns P."/>
            <person name="Jenkins J."/>
            <person name="Prochnik S."/>
            <person name="Shu S."/>
            <person name="Chapman J."/>
            <person name="Pitluck S."/>
            <person name="Schmutz J."/>
            <person name="Rokhsar D."/>
        </authorList>
    </citation>
    <scope>NUCLEOTIDE SEQUENCE</scope>
</reference>
<dbReference type="EMBL" id="KK785089">
    <property type="protein sequence ID" value="KDO50135.1"/>
    <property type="molecule type" value="Genomic_DNA"/>
</dbReference>
<evidence type="ECO:0000313" key="2">
    <source>
        <dbReference type="EMBL" id="KDO50135.1"/>
    </source>
</evidence>
<protein>
    <submittedName>
        <fullName evidence="2">Uncharacterized protein</fullName>
    </submittedName>
</protein>
<gene>
    <name evidence="2" type="ORF">CISIN_1g043464mg</name>
</gene>
<feature type="compositionally biased region" description="Basic and acidic residues" evidence="1">
    <location>
        <begin position="317"/>
        <end position="338"/>
    </location>
</feature>
<keyword evidence="3" id="KW-1185">Reference proteome</keyword>
<sequence length="347" mass="37985">MKASLKFREEQKPLFRAKVPLSILGLPFRSGIVAGESRELSLNLSTFFESWPSIKIGYRPNDAWNPFSLIVKTGTGPFGSPVSSSMLMSAEFNLLGRGNPAFMLHFKPQFGDFSIKKSQSSVLDQKAILKAPNGGVLENDDTSIEVVESPMLKKITVLPSRAAGEFAGVLAGVDMVATTALPVRSRAVVNFRWGVRVPAEITSESTAGINFKKMPYLVMNKIGVEHVDGADSKEKTSKKEAGQQLGITGKADVVEVCFNLKRQMEILQSENGLLKKAVEDLRREILDGKSNPFNGDLNSGKYREFERNGNNKASNNRNDRRNGEKKSMESDVNEELKRALKGASGGA</sequence>
<name>A0A067E8E4_CITSI</name>